<feature type="compositionally biased region" description="Pro residues" evidence="9">
    <location>
        <begin position="342"/>
        <end position="357"/>
    </location>
</feature>
<dbReference type="GO" id="GO:0045944">
    <property type="term" value="P:positive regulation of transcription by RNA polymerase II"/>
    <property type="evidence" value="ECO:0000318"/>
    <property type="project" value="GO_Central"/>
</dbReference>
<dbReference type="GO" id="GO:0045672">
    <property type="term" value="P:positive regulation of osteoclast differentiation"/>
    <property type="evidence" value="ECO:0007669"/>
    <property type="project" value="Ensembl"/>
</dbReference>
<dbReference type="GO" id="GO:0003713">
    <property type="term" value="F:transcription coactivator activity"/>
    <property type="evidence" value="ECO:0000318"/>
    <property type="project" value="GO_Central"/>
</dbReference>
<evidence type="ECO:0000256" key="9">
    <source>
        <dbReference type="SAM" id="MobiDB-lite"/>
    </source>
</evidence>
<feature type="region of interest" description="Disordered" evidence="9">
    <location>
        <begin position="939"/>
        <end position="981"/>
    </location>
</feature>
<evidence type="ECO:0000256" key="5">
    <source>
        <dbReference type="ARBA" id="ARBA00023159"/>
    </source>
</evidence>
<dbReference type="Gene3D" id="3.30.70.330">
    <property type="match status" value="1"/>
</dbReference>
<dbReference type="SMR" id="A0A9L0SE74"/>
<keyword evidence="2" id="KW-0597">Phosphoprotein</keyword>
<reference evidence="11 12" key="1">
    <citation type="journal article" date="2009" name="Science">
        <title>Genome sequence, comparative analysis, and population genetics of the domestic horse.</title>
        <authorList>
            <consortium name="Broad Institute Genome Sequencing Platform"/>
            <consortium name="Broad Institute Whole Genome Assembly Team"/>
            <person name="Wade C.M."/>
            <person name="Giulotto E."/>
            <person name="Sigurdsson S."/>
            <person name="Zoli M."/>
            <person name="Gnerre S."/>
            <person name="Imsland F."/>
            <person name="Lear T.L."/>
            <person name="Adelson D.L."/>
            <person name="Bailey E."/>
            <person name="Bellone R.R."/>
            <person name="Bloecker H."/>
            <person name="Distl O."/>
            <person name="Edgar R.C."/>
            <person name="Garber M."/>
            <person name="Leeb T."/>
            <person name="Mauceli E."/>
            <person name="MacLeod J.N."/>
            <person name="Penedo M.C.T."/>
            <person name="Raison J.M."/>
            <person name="Sharpe T."/>
            <person name="Vogel J."/>
            <person name="Andersson L."/>
            <person name="Antczak D.F."/>
            <person name="Biagi T."/>
            <person name="Binns M.M."/>
            <person name="Chowdhary B.P."/>
            <person name="Coleman S.J."/>
            <person name="Della Valle G."/>
            <person name="Fryc S."/>
            <person name="Guerin G."/>
            <person name="Hasegawa T."/>
            <person name="Hill E.W."/>
            <person name="Jurka J."/>
            <person name="Kiialainen A."/>
            <person name="Lindgren G."/>
            <person name="Liu J."/>
            <person name="Magnani E."/>
            <person name="Mickelson J.R."/>
            <person name="Murray J."/>
            <person name="Nergadze S.G."/>
            <person name="Onofrio R."/>
            <person name="Pedroni S."/>
            <person name="Piras M.F."/>
            <person name="Raudsepp T."/>
            <person name="Rocchi M."/>
            <person name="Roeed K.H."/>
            <person name="Ryder O.A."/>
            <person name="Searle S."/>
            <person name="Skow L."/>
            <person name="Swinburne J.E."/>
            <person name="Syvaenen A.C."/>
            <person name="Tozaki T."/>
            <person name="Valberg S.J."/>
            <person name="Vaudin M."/>
            <person name="White J.R."/>
            <person name="Zody M.C."/>
            <person name="Lander E.S."/>
            <person name="Lindblad-Toh K."/>
        </authorList>
    </citation>
    <scope>NUCLEOTIDE SEQUENCE [LARGE SCALE GENOMIC DNA]</scope>
    <source>
        <strain evidence="11 12">Thoroughbred</strain>
    </source>
</reference>
<dbReference type="GO" id="GO:0005829">
    <property type="term" value="C:cytosol"/>
    <property type="evidence" value="ECO:0007669"/>
    <property type="project" value="Ensembl"/>
</dbReference>
<dbReference type="GO" id="GO:0120162">
    <property type="term" value="P:positive regulation of cold-induced thermogenesis"/>
    <property type="evidence" value="ECO:0007669"/>
    <property type="project" value="Ensembl"/>
</dbReference>
<feature type="region of interest" description="Disordered" evidence="9">
    <location>
        <begin position="824"/>
        <end position="908"/>
    </location>
</feature>
<dbReference type="GO" id="GO:0005634">
    <property type="term" value="C:nucleus"/>
    <property type="evidence" value="ECO:0000318"/>
    <property type="project" value="GO_Central"/>
</dbReference>
<evidence type="ECO:0000256" key="3">
    <source>
        <dbReference type="ARBA" id="ARBA00022884"/>
    </source>
</evidence>
<feature type="region of interest" description="Disordered" evidence="9">
    <location>
        <begin position="1008"/>
        <end position="1110"/>
    </location>
</feature>
<dbReference type="SMART" id="SM00360">
    <property type="entry name" value="RRM"/>
    <property type="match status" value="1"/>
</dbReference>
<dbReference type="InterPro" id="IPR000504">
    <property type="entry name" value="RRM_dom"/>
</dbReference>
<dbReference type="GO" id="GO:0030331">
    <property type="term" value="F:nuclear estrogen receptor binding"/>
    <property type="evidence" value="ECO:0007669"/>
    <property type="project" value="Ensembl"/>
</dbReference>
<dbReference type="Pfam" id="PF00076">
    <property type="entry name" value="RRM_1"/>
    <property type="match status" value="1"/>
</dbReference>
<feature type="region of interest" description="Disordered" evidence="9">
    <location>
        <begin position="15"/>
        <end position="43"/>
    </location>
</feature>
<dbReference type="SUPFAM" id="SSF54928">
    <property type="entry name" value="RNA-binding domain, RBD"/>
    <property type="match status" value="1"/>
</dbReference>
<comment type="subcellular location">
    <subcellularLocation>
        <location evidence="1">Nucleus</location>
    </subcellularLocation>
</comment>
<feature type="region of interest" description="Disordered" evidence="9">
    <location>
        <begin position="150"/>
        <end position="185"/>
    </location>
</feature>
<evidence type="ECO:0000256" key="1">
    <source>
        <dbReference type="ARBA" id="ARBA00004123"/>
    </source>
</evidence>
<dbReference type="GO" id="GO:0016592">
    <property type="term" value="C:mediator complex"/>
    <property type="evidence" value="ECO:0007669"/>
    <property type="project" value="Ensembl"/>
</dbReference>
<feature type="compositionally biased region" description="Low complexity" evidence="9">
    <location>
        <begin position="1016"/>
        <end position="1028"/>
    </location>
</feature>
<evidence type="ECO:0000259" key="10">
    <source>
        <dbReference type="PROSITE" id="PS50102"/>
    </source>
</evidence>
<dbReference type="AlphaFoldDB" id="A0A9L0SE74"/>
<dbReference type="GeneTree" id="ENSGT00950000183137"/>
<feature type="compositionally biased region" description="Low complexity" evidence="9">
    <location>
        <begin position="1065"/>
        <end position="1081"/>
    </location>
</feature>
<dbReference type="GO" id="GO:0030520">
    <property type="term" value="P:estrogen receptor signaling pathway"/>
    <property type="evidence" value="ECO:0007669"/>
    <property type="project" value="Ensembl"/>
</dbReference>
<feature type="region of interest" description="Disordered" evidence="9">
    <location>
        <begin position="741"/>
        <end position="792"/>
    </location>
</feature>
<dbReference type="GO" id="GO:0005654">
    <property type="term" value="C:nucleoplasm"/>
    <property type="evidence" value="ECO:0007669"/>
    <property type="project" value="Ensembl"/>
</dbReference>
<dbReference type="GO" id="GO:0097009">
    <property type="term" value="P:energy homeostasis"/>
    <property type="evidence" value="ECO:0000318"/>
    <property type="project" value="GO_Central"/>
</dbReference>
<feature type="compositionally biased region" description="Acidic residues" evidence="9">
    <location>
        <begin position="1029"/>
        <end position="1041"/>
    </location>
</feature>
<feature type="compositionally biased region" description="Basic and acidic residues" evidence="9">
    <location>
        <begin position="837"/>
        <end position="852"/>
    </location>
</feature>
<dbReference type="PANTHER" id="PTHR15528:SF12">
    <property type="entry name" value="PEROXISOME PROLIFERATOR-ACTIVATED RECEPTOR GAMMA COACTIVATOR 1-BETA"/>
    <property type="match status" value="1"/>
</dbReference>
<dbReference type="InterPro" id="IPR034605">
    <property type="entry name" value="PGC-1"/>
</dbReference>
<keyword evidence="3 8" id="KW-0694">RNA-binding</keyword>
<proteinExistence type="predicted"/>
<dbReference type="GO" id="GO:0050682">
    <property type="term" value="F:AF-2 domain binding"/>
    <property type="evidence" value="ECO:0007669"/>
    <property type="project" value="Ensembl"/>
</dbReference>
<keyword evidence="12" id="KW-1185">Reference proteome</keyword>
<evidence type="ECO:0000256" key="4">
    <source>
        <dbReference type="ARBA" id="ARBA00023015"/>
    </source>
</evidence>
<dbReference type="OMA" id="EPTKPCC"/>
<reference evidence="11" key="2">
    <citation type="submission" date="2025-08" db="UniProtKB">
        <authorList>
            <consortium name="Ensembl"/>
        </authorList>
    </citation>
    <scope>IDENTIFICATION</scope>
    <source>
        <strain evidence="11">Thoroughbred</strain>
    </source>
</reference>
<feature type="region of interest" description="Disordered" evidence="9">
    <location>
        <begin position="584"/>
        <end position="684"/>
    </location>
</feature>
<evidence type="ECO:0000313" key="12">
    <source>
        <dbReference type="Proteomes" id="UP000002281"/>
    </source>
</evidence>
<dbReference type="PANTHER" id="PTHR15528">
    <property type="entry name" value="PEROXISOME PROLIFERATOR ACTIVATED RECEPTOR GAMMA COACTIVATOR 1 PGC-1 -RELATED"/>
    <property type="match status" value="1"/>
</dbReference>
<feature type="region of interest" description="Disordered" evidence="9">
    <location>
        <begin position="334"/>
        <end position="358"/>
    </location>
</feature>
<keyword evidence="6" id="KW-0804">Transcription</keyword>
<reference evidence="11" key="3">
    <citation type="submission" date="2025-09" db="UniProtKB">
        <authorList>
            <consortium name="Ensembl"/>
        </authorList>
    </citation>
    <scope>IDENTIFICATION</scope>
    <source>
        <strain evidence="11">Thoroughbred</strain>
    </source>
</reference>
<evidence type="ECO:0000256" key="7">
    <source>
        <dbReference type="ARBA" id="ARBA00023242"/>
    </source>
</evidence>
<feature type="compositionally biased region" description="Acidic residues" evidence="9">
    <location>
        <begin position="644"/>
        <end position="671"/>
    </location>
</feature>
<feature type="region of interest" description="Disordered" evidence="9">
    <location>
        <begin position="371"/>
        <end position="494"/>
    </location>
</feature>
<accession>A0A9L0SE74</accession>
<organism evidence="11 12">
    <name type="scientific">Equus caballus</name>
    <name type="common">Horse</name>
    <dbReference type="NCBI Taxonomy" id="9796"/>
    <lineage>
        <taxon>Eukaryota</taxon>
        <taxon>Metazoa</taxon>
        <taxon>Chordata</taxon>
        <taxon>Craniata</taxon>
        <taxon>Vertebrata</taxon>
        <taxon>Euteleostomi</taxon>
        <taxon>Mammalia</taxon>
        <taxon>Eutheria</taxon>
        <taxon>Laurasiatheria</taxon>
        <taxon>Perissodactyla</taxon>
        <taxon>Equidae</taxon>
        <taxon>Equus</taxon>
    </lineage>
</organism>
<dbReference type="PROSITE" id="PS50102">
    <property type="entry name" value="RRM"/>
    <property type="match status" value="1"/>
</dbReference>
<dbReference type="CDD" id="cd12356">
    <property type="entry name" value="RRM_PPARGC1B"/>
    <property type="match status" value="1"/>
</dbReference>
<dbReference type="Proteomes" id="UP000002281">
    <property type="component" value="Chromosome 14"/>
</dbReference>
<dbReference type="InterPro" id="IPR034177">
    <property type="entry name" value="PPARGC1B_RRM"/>
</dbReference>
<dbReference type="GO" id="GO:0003723">
    <property type="term" value="F:RNA binding"/>
    <property type="evidence" value="ECO:0007669"/>
    <property type="project" value="UniProtKB-UniRule"/>
</dbReference>
<keyword evidence="5" id="KW-0010">Activator</keyword>
<dbReference type="Ensembl" id="ENSECAT00000108413.1">
    <property type="protein sequence ID" value="ENSECAP00000073149.1"/>
    <property type="gene ID" value="ENSECAG00000019769.3"/>
</dbReference>
<feature type="compositionally biased region" description="Low complexity" evidence="9">
    <location>
        <begin position="371"/>
        <end position="380"/>
    </location>
</feature>
<dbReference type="FunFam" id="3.30.70.330:FF:000791">
    <property type="entry name" value="Peroxisome proliferator-activated receptor gamma coactivator 1-beta isoform 1"/>
    <property type="match status" value="1"/>
</dbReference>
<keyword evidence="7" id="KW-0539">Nucleus</keyword>
<feature type="compositionally biased region" description="Polar residues" evidence="9">
    <location>
        <begin position="432"/>
        <end position="449"/>
    </location>
</feature>
<evidence type="ECO:0000256" key="8">
    <source>
        <dbReference type="PROSITE-ProRule" id="PRU00176"/>
    </source>
</evidence>
<dbReference type="InterPro" id="IPR035979">
    <property type="entry name" value="RBD_domain_sf"/>
</dbReference>
<feature type="domain" description="RRM" evidence="10">
    <location>
        <begin position="1118"/>
        <end position="1195"/>
    </location>
</feature>
<protein>
    <submittedName>
        <fullName evidence="11">PPARG coactivator 1 beta</fullName>
    </submittedName>
</protein>
<evidence type="ECO:0000256" key="2">
    <source>
        <dbReference type="ARBA" id="ARBA00022553"/>
    </source>
</evidence>
<evidence type="ECO:0000313" key="11">
    <source>
        <dbReference type="Ensembl" id="ENSECAP00000073149.1"/>
    </source>
</evidence>
<name>A0A9L0SE74_HORSE</name>
<feature type="region of interest" description="Disordered" evidence="9">
    <location>
        <begin position="520"/>
        <end position="544"/>
    </location>
</feature>
<keyword evidence="4" id="KW-0805">Transcription regulation</keyword>
<dbReference type="InterPro" id="IPR012677">
    <property type="entry name" value="Nucleotide-bd_a/b_plait_sf"/>
</dbReference>
<gene>
    <name evidence="11" type="primary">PPARGC1B</name>
</gene>
<evidence type="ECO:0000256" key="6">
    <source>
        <dbReference type="ARBA" id="ARBA00023163"/>
    </source>
</evidence>
<sequence length="1239" mass="135635">MGQCIFQGKGNVIPSKEPSLISPPLTYGSPGRATRASSPGREIQTSWPVRPGLCLPAIEAPCGFTRGLPGPQFPRLCRSRLSRRTRPALTQRDSLWQERGAARIAAQASGWGWGTSTRLGALSSRLGAAGEDRGARRWAGKWGRDPRLRLARARSAPPPQPAALRQPGPELRPPPPAGLAASSRLPRSLVGSLPRGRLGADSAARCSRGWKMAGNDCGALLDEELSSFFLNYLADTQGGASGEEQLCADFPELDLSQLDASDFDSATCFEELQWCPENPETEPIQYSPEDSELFQIIDSENEALLAALTKTLDDIPEDDVGLAAFPALDGGDAPSCASPAPLSAPPSPSLEKPPAPAPEVDELSLLQKLLLATSSPTSSSDIQKEGTAWRQAGLRSRSQRPCVKMDSTQDKKGPMTQSQSRSCTELHKHLTSLPSCPQATAHSSDTSLQPPRPLSPWLPAKEDEELGEDCPSLQAAPASPRDYSAPGRAGPGAQVSQEDMQAMVQLIRYMHTYCLPQRKLPPQASEPAPQPCSSPFKQIRPRPLSQHPSKAAWAEFSILRELLAQDVLCDVSKPYRLATPVYASLTPRPRPRPKDSQASPGHQSPVEEVRVAPSPKSTGPRPSLRPLRLQVKGHVSRSARLRQEEEDEEEGEEEEEEEKAEEEEDEEEEEEWGRKRPGRGLPWTMLGKKLESSVCPVRRSRRLNPELGPWLTFTDESESLVPGEPQGALPSLRLAPGAYDMERELGSPTDEDSGQNQQLLRGPQITALESPCESGCGDTDEDPSCPRLSSRDSPRCLMLALSQSDPPFDKKSFEQNLTVELCGTAGLTPPTTPPYKPTEEDPFKPDIKHSPGKDMAPSLPCPKGLQLGATTGPAHKLPKKRPERSELLSHLRHATAQPASQAGQKRPFSCSFGDHDYCQVLKPEGALQRKVLRSWEPSGVHLEDWPPRGAPQAEAQPSGREEDRSHDAGSSPKDSMLLRDHEIRASLTKHFGLLETALEDEDLASCKSPEYDTVFEDSSSSSGESSFLLEEEEEDDEDEDSGVSPPCSDHCPYQSPPGKASRQLCSRSRSSSGSSSCCSRSPATRRTFRCESRGPCSDGTPSVRHARKQREKAIGEGRVVYIRNLSSDMSSRELKRRFEVFGEIVECQVLTRSKRGEKYGFITYRRSEHAALSLRNGAALRKRNEPSLQLSLGGLRQFCWPRHTDYDSNSEEALPASVKNKYEAMDFDSLLKEAQRSLH</sequence>